<evidence type="ECO:0000259" key="1">
    <source>
        <dbReference type="PROSITE" id="PS50234"/>
    </source>
</evidence>
<keyword evidence="3" id="KW-1185">Reference proteome</keyword>
<dbReference type="Gene3D" id="3.40.50.410">
    <property type="entry name" value="von Willebrand factor, type A domain"/>
    <property type="match status" value="1"/>
</dbReference>
<dbReference type="Proteomes" id="UP000053660">
    <property type="component" value="Unassembled WGS sequence"/>
</dbReference>
<dbReference type="InterPro" id="IPR002035">
    <property type="entry name" value="VWF_A"/>
</dbReference>
<proteinExistence type="predicted"/>
<feature type="domain" description="VWFA" evidence="1">
    <location>
        <begin position="122"/>
        <end position="248"/>
    </location>
</feature>
<dbReference type="OrthoDB" id="6132182at2759"/>
<reference evidence="2 3" key="1">
    <citation type="submission" date="2014-03" db="EMBL/GenBank/DDBJ databases">
        <title>Draft genome of the hookworm Oesophagostomum dentatum.</title>
        <authorList>
            <person name="Mitreva M."/>
        </authorList>
    </citation>
    <scope>NUCLEOTIDE SEQUENCE [LARGE SCALE GENOMIC DNA]</scope>
    <source>
        <strain evidence="2 3">OD-Hann</strain>
    </source>
</reference>
<dbReference type="InterPro" id="IPR036465">
    <property type="entry name" value="vWFA_dom_sf"/>
</dbReference>
<dbReference type="PANTHER" id="PTHR24020:SF84">
    <property type="entry name" value="VWFA DOMAIN-CONTAINING PROTEIN"/>
    <property type="match status" value="1"/>
</dbReference>
<dbReference type="PROSITE" id="PS50234">
    <property type="entry name" value="VWFA"/>
    <property type="match status" value="1"/>
</dbReference>
<dbReference type="AlphaFoldDB" id="A0A0B1TMP3"/>
<dbReference type="Pfam" id="PF00092">
    <property type="entry name" value="VWA"/>
    <property type="match status" value="1"/>
</dbReference>
<name>A0A0B1TMP3_OESDE</name>
<dbReference type="PANTHER" id="PTHR24020">
    <property type="entry name" value="COLLAGEN ALPHA"/>
    <property type="match status" value="1"/>
</dbReference>
<dbReference type="InterPro" id="IPR050525">
    <property type="entry name" value="ECM_Assembly_Org"/>
</dbReference>
<protein>
    <submittedName>
        <fullName evidence="2">von Willebrand factor type A domain protein</fullName>
    </submittedName>
</protein>
<sequence length="248" mass="27109">MLVKLIKRCEEDMGDQQIQNEVEGSVQYGSGNMDNQGRQLIPNPQLEEFSGNEASGASGLEYSADAVLGSSHNARDDPHFKDVSLLDTDNNSTRMDKTLKALDSSAQDVNIVTKAQPVCLYDVLFIFDASGSLEGRFTEQLNAANRLISVLEIGPEAAQVAAVRYAGKGRSRVIFDFKDMHDKTKMQKRISEVRFVGGTTHTNEALLRAADILQGLTARSNKAKPIVIVFTDGFSGEDPTKGESTMLY</sequence>
<organism evidence="2 3">
    <name type="scientific">Oesophagostomum dentatum</name>
    <name type="common">Nodular worm</name>
    <dbReference type="NCBI Taxonomy" id="61180"/>
    <lineage>
        <taxon>Eukaryota</taxon>
        <taxon>Metazoa</taxon>
        <taxon>Ecdysozoa</taxon>
        <taxon>Nematoda</taxon>
        <taxon>Chromadorea</taxon>
        <taxon>Rhabditida</taxon>
        <taxon>Rhabditina</taxon>
        <taxon>Rhabditomorpha</taxon>
        <taxon>Strongyloidea</taxon>
        <taxon>Strongylidae</taxon>
        <taxon>Oesophagostomum</taxon>
    </lineage>
</organism>
<gene>
    <name evidence="2" type="ORF">OESDEN_01184</name>
</gene>
<evidence type="ECO:0000313" key="3">
    <source>
        <dbReference type="Proteomes" id="UP000053660"/>
    </source>
</evidence>
<dbReference type="SUPFAM" id="SSF53300">
    <property type="entry name" value="vWA-like"/>
    <property type="match status" value="1"/>
</dbReference>
<dbReference type="EMBL" id="KN549270">
    <property type="protein sequence ID" value="KHJ98828.1"/>
    <property type="molecule type" value="Genomic_DNA"/>
</dbReference>
<accession>A0A0B1TMP3</accession>
<evidence type="ECO:0000313" key="2">
    <source>
        <dbReference type="EMBL" id="KHJ98828.1"/>
    </source>
</evidence>